<proteinExistence type="predicted"/>
<dbReference type="EMBL" id="JBHSJB010000052">
    <property type="protein sequence ID" value="MFC5060123.1"/>
    <property type="molecule type" value="Genomic_DNA"/>
</dbReference>
<reference evidence="3" key="1">
    <citation type="journal article" date="2019" name="Int. J. Syst. Evol. Microbiol.">
        <title>The Global Catalogue of Microorganisms (GCM) 10K type strain sequencing project: providing services to taxonomists for standard genome sequencing and annotation.</title>
        <authorList>
            <consortium name="The Broad Institute Genomics Platform"/>
            <consortium name="The Broad Institute Genome Sequencing Center for Infectious Disease"/>
            <person name="Wu L."/>
            <person name="Ma J."/>
        </authorList>
    </citation>
    <scope>NUCLEOTIDE SEQUENCE [LARGE SCALE GENOMIC DNA]</scope>
    <source>
        <strain evidence="3">KCTC 12848</strain>
    </source>
</reference>
<feature type="transmembrane region" description="Helical" evidence="1">
    <location>
        <begin position="66"/>
        <end position="84"/>
    </location>
</feature>
<feature type="transmembrane region" description="Helical" evidence="1">
    <location>
        <begin position="34"/>
        <end position="54"/>
    </location>
</feature>
<sequence length="91" mass="9670">MKAVQLPRDARGQRLCRHEYAGGCTWWCSYRRGVVCVGPAVGLLAAACVMLWLWGDEAGRQRAVEAAVGMLLVAGAGAAAVLVAERASDRI</sequence>
<keyword evidence="3" id="KW-1185">Reference proteome</keyword>
<protein>
    <submittedName>
        <fullName evidence="2">Uncharacterized protein</fullName>
    </submittedName>
</protein>
<keyword evidence="1" id="KW-1133">Transmembrane helix</keyword>
<evidence type="ECO:0000313" key="2">
    <source>
        <dbReference type="EMBL" id="MFC5060123.1"/>
    </source>
</evidence>
<comment type="caution">
    <text evidence="2">The sequence shown here is derived from an EMBL/GenBank/DDBJ whole genome shotgun (WGS) entry which is preliminary data.</text>
</comment>
<evidence type="ECO:0000313" key="3">
    <source>
        <dbReference type="Proteomes" id="UP001595833"/>
    </source>
</evidence>
<dbReference type="Proteomes" id="UP001595833">
    <property type="component" value="Unassembled WGS sequence"/>
</dbReference>
<organism evidence="2 3">
    <name type="scientific">Saccharothrix xinjiangensis</name>
    <dbReference type="NCBI Taxonomy" id="204798"/>
    <lineage>
        <taxon>Bacteria</taxon>
        <taxon>Bacillati</taxon>
        <taxon>Actinomycetota</taxon>
        <taxon>Actinomycetes</taxon>
        <taxon>Pseudonocardiales</taxon>
        <taxon>Pseudonocardiaceae</taxon>
        <taxon>Saccharothrix</taxon>
    </lineage>
</organism>
<accession>A0ABV9YEM1</accession>
<keyword evidence="1" id="KW-0812">Transmembrane</keyword>
<gene>
    <name evidence="2" type="ORF">ACFPFM_40975</name>
</gene>
<keyword evidence="1" id="KW-0472">Membrane</keyword>
<dbReference type="RefSeq" id="WP_344040197.1">
    <property type="nucleotide sequence ID" value="NZ_BAAAKE010000021.1"/>
</dbReference>
<evidence type="ECO:0000256" key="1">
    <source>
        <dbReference type="SAM" id="Phobius"/>
    </source>
</evidence>
<name>A0ABV9YEM1_9PSEU</name>